<evidence type="ECO:0000256" key="1">
    <source>
        <dbReference type="SAM" id="Phobius"/>
    </source>
</evidence>
<dbReference type="Proteomes" id="UP001595867">
    <property type="component" value="Unassembled WGS sequence"/>
</dbReference>
<dbReference type="RefSeq" id="WP_378070791.1">
    <property type="nucleotide sequence ID" value="NZ_JBHSBL010000023.1"/>
</dbReference>
<feature type="transmembrane region" description="Helical" evidence="1">
    <location>
        <begin position="144"/>
        <end position="162"/>
    </location>
</feature>
<keyword evidence="1" id="KW-0812">Transmembrane</keyword>
<reference evidence="4" key="1">
    <citation type="journal article" date="2019" name="Int. J. Syst. Evol. Microbiol.">
        <title>The Global Catalogue of Microorganisms (GCM) 10K type strain sequencing project: providing services to taxonomists for standard genome sequencing and annotation.</title>
        <authorList>
            <consortium name="The Broad Institute Genomics Platform"/>
            <consortium name="The Broad Institute Genome Sequencing Center for Infectious Disease"/>
            <person name="Wu L."/>
            <person name="Ma J."/>
        </authorList>
    </citation>
    <scope>NUCLEOTIDE SEQUENCE [LARGE SCALE GENOMIC DNA]</scope>
    <source>
        <strain evidence="4">TBRC 5832</strain>
    </source>
</reference>
<organism evidence="3 4">
    <name type="scientific">Actinoplanes subglobosus</name>
    <dbReference type="NCBI Taxonomy" id="1547892"/>
    <lineage>
        <taxon>Bacteria</taxon>
        <taxon>Bacillati</taxon>
        <taxon>Actinomycetota</taxon>
        <taxon>Actinomycetes</taxon>
        <taxon>Micromonosporales</taxon>
        <taxon>Micromonosporaceae</taxon>
        <taxon>Actinoplanes</taxon>
    </lineage>
</organism>
<feature type="chain" id="PRO_5046752411" evidence="2">
    <location>
        <begin position="21"/>
        <end position="324"/>
    </location>
</feature>
<evidence type="ECO:0000256" key="2">
    <source>
        <dbReference type="SAM" id="SignalP"/>
    </source>
</evidence>
<evidence type="ECO:0000313" key="4">
    <source>
        <dbReference type="Proteomes" id="UP001595867"/>
    </source>
</evidence>
<dbReference type="EMBL" id="JBHSBL010000023">
    <property type="protein sequence ID" value="MFC4069896.1"/>
    <property type="molecule type" value="Genomic_DNA"/>
</dbReference>
<dbReference type="PROSITE" id="PS51257">
    <property type="entry name" value="PROKAR_LIPOPROTEIN"/>
    <property type="match status" value="1"/>
</dbReference>
<feature type="signal peptide" evidence="2">
    <location>
        <begin position="1"/>
        <end position="20"/>
    </location>
</feature>
<keyword evidence="4" id="KW-1185">Reference proteome</keyword>
<evidence type="ECO:0000313" key="3">
    <source>
        <dbReference type="EMBL" id="MFC4069896.1"/>
    </source>
</evidence>
<proteinExistence type="predicted"/>
<keyword evidence="1" id="KW-1133">Transmembrane helix</keyword>
<comment type="caution">
    <text evidence="3">The sequence shown here is derived from an EMBL/GenBank/DDBJ whole genome shotgun (WGS) entry which is preliminary data.</text>
</comment>
<accession>A0ABV8J2W6</accession>
<keyword evidence="2" id="KW-0732">Signal</keyword>
<protein>
    <submittedName>
        <fullName evidence="3">Uncharacterized protein</fullName>
    </submittedName>
</protein>
<keyword evidence="1" id="KW-0472">Membrane</keyword>
<gene>
    <name evidence="3" type="ORF">ACFO0C_33645</name>
</gene>
<name>A0ABV8J2W6_9ACTN</name>
<sequence>MLVTRLVLAAALLLSAAACGGSPPDPLEGKWRSQQGSIAEFVRTGDGTYTGEILESRELNCLPAEIELAAVPGGGYSGTENFYLSSGGVCGAKIGRGTIVLTPAGGEDTFTIAYTPPGGPAAMGCVNCETDTITRIAEDDGFPWLWVLLAVAVALVLLLVLLRRRPAADRALLREVSQQAVAEVDPAQSPYFPLIADAYLADPRLALRGPRRPDQVGSGIGGDDPLIIAAAIYVASVVLEHLIGGVTDGVAARIRGLFRRRRRPAVEPLTPEQAAHLRQVAAAKGREAGLPDTTAGLLADAVVGAFAVPRSDPPAVEPPPDNEP</sequence>